<accession>A0A0D6JHU5</accession>
<feature type="coiled-coil region" evidence="1">
    <location>
        <begin position="120"/>
        <end position="154"/>
    </location>
</feature>
<protein>
    <recommendedName>
        <fullName evidence="5">DUF4168 domain-containing protein</fullName>
    </recommendedName>
</protein>
<dbReference type="OrthoDB" id="7997461at2"/>
<keyword evidence="1" id="KW-0175">Coiled coil</keyword>
<dbReference type="Proteomes" id="UP000033187">
    <property type="component" value="Chromosome 1"/>
</dbReference>
<evidence type="ECO:0000256" key="2">
    <source>
        <dbReference type="SAM" id="SignalP"/>
    </source>
</evidence>
<evidence type="ECO:0000313" key="3">
    <source>
        <dbReference type="EMBL" id="CPR20695.1"/>
    </source>
</evidence>
<dbReference type="KEGG" id="fiy:BN1229_v1_2725"/>
<organism evidence="3 4">
    <name type="scientific">Candidatus Filomicrobium marinum</name>
    <dbReference type="NCBI Taxonomy" id="1608628"/>
    <lineage>
        <taxon>Bacteria</taxon>
        <taxon>Pseudomonadati</taxon>
        <taxon>Pseudomonadota</taxon>
        <taxon>Alphaproteobacteria</taxon>
        <taxon>Hyphomicrobiales</taxon>
        <taxon>Hyphomicrobiaceae</taxon>
        <taxon>Filomicrobium</taxon>
    </lineage>
</organism>
<keyword evidence="2" id="KW-0732">Signal</keyword>
<reference evidence="4" key="1">
    <citation type="submission" date="2015-02" db="EMBL/GenBank/DDBJ databases">
        <authorList>
            <person name="Chooi Y.-H."/>
        </authorList>
    </citation>
    <scope>NUCLEOTIDE SEQUENCE [LARGE SCALE GENOMIC DNA]</scope>
    <source>
        <strain evidence="4">strain Y</strain>
    </source>
</reference>
<sequence length="179" mass="19621">MPQVNSIIRTMAMSVFVACATLATAATAQEFQQIELTEEQISKFIAAQGDLAKVDTNTEAPAEDAKGDNAAVDEKLEKELDAIAAKHGFKDYEELDDVAANIALVLAGIDDETGEYSDPRKQLDAELAEVKADKKLVEEEKKDMIKEIEDAIAATPELKYPGNVDLVKKHRKEIEKSLE</sequence>
<evidence type="ECO:0000313" key="4">
    <source>
        <dbReference type="Proteomes" id="UP000033187"/>
    </source>
</evidence>
<feature type="chain" id="PRO_5002306421" description="DUF4168 domain-containing protein" evidence="2">
    <location>
        <begin position="29"/>
        <end position="179"/>
    </location>
</feature>
<proteinExistence type="predicted"/>
<dbReference type="AlphaFoldDB" id="A0A0D6JHU5"/>
<name>A0A0D6JHU5_9HYPH</name>
<dbReference type="RefSeq" id="WP_052743915.1">
    <property type="nucleotide sequence ID" value="NZ_LN829119.1"/>
</dbReference>
<keyword evidence="4" id="KW-1185">Reference proteome</keyword>
<evidence type="ECO:0000256" key="1">
    <source>
        <dbReference type="SAM" id="Coils"/>
    </source>
</evidence>
<feature type="signal peptide" evidence="2">
    <location>
        <begin position="1"/>
        <end position="28"/>
    </location>
</feature>
<evidence type="ECO:0008006" key="5">
    <source>
        <dbReference type="Google" id="ProtNLM"/>
    </source>
</evidence>
<dbReference type="EMBL" id="LN829119">
    <property type="protein sequence ID" value="CPR20695.1"/>
    <property type="molecule type" value="Genomic_DNA"/>
</dbReference>
<dbReference type="KEGG" id="fil:BN1229_v1_3198"/>
<gene>
    <name evidence="3" type="ORF">YBN1229_v1_2725</name>
</gene>